<sequence length="378" mass="42624">MRRALFKFIHDNTIFMFFPAIGIIAALVLLTASFSIYRGGTENATACYKKYDKSILSAGLKDKDNLALSKNVLNWEDGDKFKEKLNNVEELIFACEGSGSLSSDVKDIQIKAVGINHSYWNIENKKILYGRLINDEDASSLKSVVVINEKASLDLFDTKNTVGNNVDINIGGNTKSLSVIGILKDPYFYDESVCYIPYDLFSSDSYDNNWISVVVPKAEKDHSGDKLSKILYDRYGSDIYEAREYKQLLFIEAWLKDNLNSACLLIIMCTLIGITTYAFGIGNYLKTEKEKIYMLKTFGVSDDKIRIKLFNKLSLHGFLILLVSIALGYIVAFIIGSLIFIKPGFSIIHIFIILSYGYFCLALAILIPVIRFKINDIF</sequence>
<evidence type="ECO:0000313" key="3">
    <source>
        <dbReference type="EMBL" id="MCQ1531019.1"/>
    </source>
</evidence>
<evidence type="ECO:0000259" key="2">
    <source>
        <dbReference type="Pfam" id="PF12704"/>
    </source>
</evidence>
<keyword evidence="1" id="KW-0812">Transmembrane</keyword>
<feature type="domain" description="MacB-like periplasmic core" evidence="2">
    <location>
        <begin position="20"/>
        <end position="213"/>
    </location>
</feature>
<feature type="transmembrane region" description="Helical" evidence="1">
    <location>
        <begin position="264"/>
        <end position="285"/>
    </location>
</feature>
<reference evidence="3 4" key="1">
    <citation type="submission" date="2021-10" db="EMBL/GenBank/DDBJ databases">
        <title>Lutispora strain m25 sp. nov., a thermophilic, non-spore-forming bacterium isolated from a lab-scale methanogenic bioreactor digesting anaerobic sludge.</title>
        <authorList>
            <person name="El Houari A."/>
            <person name="Mcdonald J."/>
        </authorList>
    </citation>
    <scope>NUCLEOTIDE SEQUENCE [LARGE SCALE GENOMIC DNA]</scope>
    <source>
        <strain evidence="4">m25</strain>
    </source>
</reference>
<evidence type="ECO:0000313" key="4">
    <source>
        <dbReference type="Proteomes" id="UP001651880"/>
    </source>
</evidence>
<feature type="transmembrane region" description="Helical" evidence="1">
    <location>
        <begin position="313"/>
        <end position="341"/>
    </location>
</feature>
<name>A0ABT1NKA9_9FIRM</name>
<gene>
    <name evidence="3" type="ORF">LJD61_15925</name>
</gene>
<comment type="caution">
    <text evidence="3">The sequence shown here is derived from an EMBL/GenBank/DDBJ whole genome shotgun (WGS) entry which is preliminary data.</text>
</comment>
<feature type="transmembrane region" description="Helical" evidence="1">
    <location>
        <begin position="12"/>
        <end position="37"/>
    </location>
</feature>
<keyword evidence="1" id="KW-1133">Transmembrane helix</keyword>
<dbReference type="InterPro" id="IPR050250">
    <property type="entry name" value="Macrolide_Exporter_MacB"/>
</dbReference>
<dbReference type="InterPro" id="IPR025857">
    <property type="entry name" value="MacB_PCD"/>
</dbReference>
<proteinExistence type="predicted"/>
<keyword evidence="1" id="KW-0472">Membrane</keyword>
<dbReference type="Pfam" id="PF12704">
    <property type="entry name" value="MacB_PCD"/>
    <property type="match status" value="1"/>
</dbReference>
<dbReference type="Proteomes" id="UP001651880">
    <property type="component" value="Unassembled WGS sequence"/>
</dbReference>
<protein>
    <submittedName>
        <fullName evidence="3">ABC transporter permease</fullName>
    </submittedName>
</protein>
<evidence type="ECO:0000256" key="1">
    <source>
        <dbReference type="SAM" id="Phobius"/>
    </source>
</evidence>
<dbReference type="PANTHER" id="PTHR30572:SF4">
    <property type="entry name" value="ABC TRANSPORTER PERMEASE YTRF"/>
    <property type="match status" value="1"/>
</dbReference>
<keyword evidence="4" id="KW-1185">Reference proteome</keyword>
<dbReference type="EMBL" id="JAJEKE010000017">
    <property type="protein sequence ID" value="MCQ1531019.1"/>
    <property type="molecule type" value="Genomic_DNA"/>
</dbReference>
<accession>A0ABT1NKA9</accession>
<feature type="transmembrane region" description="Helical" evidence="1">
    <location>
        <begin position="347"/>
        <end position="370"/>
    </location>
</feature>
<dbReference type="RefSeq" id="WP_255228540.1">
    <property type="nucleotide sequence ID" value="NZ_JAJEKE010000017.1"/>
</dbReference>
<organism evidence="3 4">
    <name type="scientific">Lutispora saccharofermentans</name>
    <dbReference type="NCBI Taxonomy" id="3024236"/>
    <lineage>
        <taxon>Bacteria</taxon>
        <taxon>Bacillati</taxon>
        <taxon>Bacillota</taxon>
        <taxon>Clostridia</taxon>
        <taxon>Lutisporales</taxon>
        <taxon>Lutisporaceae</taxon>
        <taxon>Lutispora</taxon>
    </lineage>
</organism>
<dbReference type="PANTHER" id="PTHR30572">
    <property type="entry name" value="MEMBRANE COMPONENT OF TRANSPORTER-RELATED"/>
    <property type="match status" value="1"/>
</dbReference>